<sequence length="359" mass="39340">MIIVTMNTHKTSVGALKSPQSAKVLTPPITPTLLSTEAHQLFEELRIIHQRLSECESLSPGELVNGLLTGLVKLCIEPYSTEFATHFLNIEGIGTLCSSLQSICAHAEGQLEEYWAVRILETQNADSMCTMKIARIVRRAEINCIAVSNLSTHRVLHRFPYYTNYIDLSRLESNLLSAFLPSPQATTTNIAFIGSGPLPLSSICLLDNMPKAKIVNIDRDAQALGLSKKLVEYLCIPPDRMSFILEDVEESLATNGSPHPTRDAIAWNSLDVVFLAALVGMGSAAKVPILASLARRLKPGALILARSARGLRTVLYPVSRRKRLFTHDDNGEDDANSVCACLGSGAGRGYFKVWVRRAR</sequence>
<dbReference type="Proteomes" id="UP001152607">
    <property type="component" value="Unassembled WGS sequence"/>
</dbReference>
<keyword evidence="5" id="KW-1185">Reference proteome</keyword>
<dbReference type="GO" id="GO:0030410">
    <property type="term" value="F:nicotianamine synthase activity"/>
    <property type="evidence" value="ECO:0007669"/>
    <property type="project" value="InterPro"/>
</dbReference>
<name>A0A9W4XN35_9PLEO</name>
<evidence type="ECO:0000256" key="2">
    <source>
        <dbReference type="ARBA" id="ARBA00022679"/>
    </source>
</evidence>
<evidence type="ECO:0000313" key="5">
    <source>
        <dbReference type="Proteomes" id="UP001152607"/>
    </source>
</evidence>
<dbReference type="PANTHER" id="PTHR32266:SF12">
    <property type="entry name" value="NICOTIANAMINE SYNTHASE 3"/>
    <property type="match status" value="1"/>
</dbReference>
<proteinExistence type="inferred from homology"/>
<dbReference type="EMBL" id="CAOQHR010000005">
    <property type="protein sequence ID" value="CAI6334550.1"/>
    <property type="molecule type" value="Genomic_DNA"/>
</dbReference>
<dbReference type="InterPro" id="IPR004298">
    <property type="entry name" value="Nicotian_synth"/>
</dbReference>
<dbReference type="InterPro" id="IPR029063">
    <property type="entry name" value="SAM-dependent_MTases_sf"/>
</dbReference>
<dbReference type="GO" id="GO:0030418">
    <property type="term" value="P:nicotianamine biosynthetic process"/>
    <property type="evidence" value="ECO:0007669"/>
    <property type="project" value="InterPro"/>
</dbReference>
<accession>A0A9W4XN35</accession>
<keyword evidence="2" id="KW-0808">Transferase</keyword>
<dbReference type="CDD" id="cd02440">
    <property type="entry name" value="AdoMet_MTases"/>
    <property type="match status" value="1"/>
</dbReference>
<dbReference type="Gene3D" id="3.40.50.150">
    <property type="entry name" value="Vaccinia Virus protein VP39"/>
    <property type="match status" value="1"/>
</dbReference>
<comment type="similarity">
    <text evidence="1">Belongs to the nicotianamine synthase (NAS)-like family.</text>
</comment>
<gene>
    <name evidence="4" type="ORF">PDIGIT_LOCUS7611</name>
</gene>
<evidence type="ECO:0008006" key="6">
    <source>
        <dbReference type="Google" id="ProtNLM"/>
    </source>
</evidence>
<dbReference type="Pfam" id="PF03059">
    <property type="entry name" value="NAS"/>
    <property type="match status" value="2"/>
</dbReference>
<comment type="caution">
    <text evidence="4">The sequence shown here is derived from an EMBL/GenBank/DDBJ whole genome shotgun (WGS) entry which is preliminary data.</text>
</comment>
<dbReference type="OrthoDB" id="1858069at2759"/>
<organism evidence="4 5">
    <name type="scientific">Periconia digitata</name>
    <dbReference type="NCBI Taxonomy" id="1303443"/>
    <lineage>
        <taxon>Eukaryota</taxon>
        <taxon>Fungi</taxon>
        <taxon>Dikarya</taxon>
        <taxon>Ascomycota</taxon>
        <taxon>Pezizomycotina</taxon>
        <taxon>Dothideomycetes</taxon>
        <taxon>Pleosporomycetidae</taxon>
        <taxon>Pleosporales</taxon>
        <taxon>Massarineae</taxon>
        <taxon>Periconiaceae</taxon>
        <taxon>Periconia</taxon>
    </lineage>
</organism>
<dbReference type="PANTHER" id="PTHR32266">
    <property type="entry name" value="NICOTIANAMINE SYNTHASE 3"/>
    <property type="match status" value="1"/>
</dbReference>
<evidence type="ECO:0000256" key="1">
    <source>
        <dbReference type="ARBA" id="ARBA00007009"/>
    </source>
</evidence>
<protein>
    <recommendedName>
        <fullName evidence="6">Nicotianamine synthase</fullName>
    </recommendedName>
</protein>
<reference evidence="4" key="1">
    <citation type="submission" date="2023-01" db="EMBL/GenBank/DDBJ databases">
        <authorList>
            <person name="Van Ghelder C."/>
            <person name="Rancurel C."/>
        </authorList>
    </citation>
    <scope>NUCLEOTIDE SEQUENCE</scope>
    <source>
        <strain evidence="4">CNCM I-4278</strain>
    </source>
</reference>
<evidence type="ECO:0000256" key="3">
    <source>
        <dbReference type="ARBA" id="ARBA00022691"/>
    </source>
</evidence>
<dbReference type="SUPFAM" id="SSF53335">
    <property type="entry name" value="S-adenosyl-L-methionine-dependent methyltransferases"/>
    <property type="match status" value="1"/>
</dbReference>
<keyword evidence="3" id="KW-0949">S-adenosyl-L-methionine</keyword>
<dbReference type="AlphaFoldDB" id="A0A9W4XN35"/>
<dbReference type="PROSITE" id="PS51142">
    <property type="entry name" value="NAS"/>
    <property type="match status" value="1"/>
</dbReference>
<evidence type="ECO:0000313" key="4">
    <source>
        <dbReference type="EMBL" id="CAI6334550.1"/>
    </source>
</evidence>